<name>A0A1I8G7A8_9PLAT</name>
<dbReference type="PANTHER" id="PTHR14690">
    <property type="entry name" value="IQ MOTIF CONTAINING WITH AAA DOMAIN 1"/>
    <property type="match status" value="1"/>
</dbReference>
<dbReference type="PANTHER" id="PTHR14690:SF0">
    <property type="entry name" value="IQ MOTIF CONTAINING WITH AAA DOMAIN 1"/>
    <property type="match status" value="1"/>
</dbReference>
<dbReference type="InterPro" id="IPR052267">
    <property type="entry name" value="N-DRC_Component"/>
</dbReference>
<dbReference type="Proteomes" id="UP000095280">
    <property type="component" value="Unplaced"/>
</dbReference>
<evidence type="ECO:0000313" key="2">
    <source>
        <dbReference type="WBParaSite" id="maker-uti_cns_0001084-snap-gene-0.5-mRNA-1"/>
    </source>
</evidence>
<dbReference type="AlphaFoldDB" id="A0A1I8G7A8"/>
<keyword evidence="1" id="KW-1185">Reference proteome</keyword>
<sequence>MSHITYNREWQEAQNGLVGLLESEKPSTNQKPEKDKVAFFQLIASMYIKYIQILRKLETCYDQIVHPQKRIVLRNVLDGVLGRLLELKQEMVDLECLEYHFFDDILSDLKLTPNDVEMPIPKYFVLEQEKTLRSRQDLMARVLERIGQSDPAKLSSESGMTVEEAVRLIRVHERARQGRLRAKFMREIRLRELKSRMRAARRRRRSPSTTRPCEFRRCIRIGPKLAFLGLNFGLIKSI</sequence>
<accession>A0A1I8G7A8</accession>
<organism evidence="1 2">
    <name type="scientific">Macrostomum lignano</name>
    <dbReference type="NCBI Taxonomy" id="282301"/>
    <lineage>
        <taxon>Eukaryota</taxon>
        <taxon>Metazoa</taxon>
        <taxon>Spiralia</taxon>
        <taxon>Lophotrochozoa</taxon>
        <taxon>Platyhelminthes</taxon>
        <taxon>Rhabditophora</taxon>
        <taxon>Macrostomorpha</taxon>
        <taxon>Macrostomida</taxon>
        <taxon>Macrostomidae</taxon>
        <taxon>Macrostomum</taxon>
    </lineage>
</organism>
<reference evidence="2" key="1">
    <citation type="submission" date="2016-11" db="UniProtKB">
        <authorList>
            <consortium name="WormBaseParasite"/>
        </authorList>
    </citation>
    <scope>IDENTIFICATION</scope>
</reference>
<proteinExistence type="predicted"/>
<evidence type="ECO:0000313" key="1">
    <source>
        <dbReference type="Proteomes" id="UP000095280"/>
    </source>
</evidence>
<protein>
    <submittedName>
        <fullName evidence="2">IQ motif containing with AAA domain 1</fullName>
    </submittedName>
</protein>
<dbReference type="WBParaSite" id="maker-uti_cns_0001084-snap-gene-0.5-mRNA-1">
    <property type="protein sequence ID" value="maker-uti_cns_0001084-snap-gene-0.5-mRNA-1"/>
    <property type="gene ID" value="maker-uti_cns_0001084-snap-gene-0.5"/>
</dbReference>